<evidence type="ECO:0000313" key="2">
    <source>
        <dbReference type="Proteomes" id="UP000053244"/>
    </source>
</evidence>
<dbReference type="RefSeq" id="WP_067707407.1">
    <property type="nucleotide sequence ID" value="NZ_LLZH01000342.1"/>
</dbReference>
<gene>
    <name evidence="1" type="ORF">ADL15_48325</name>
</gene>
<sequence>MRTIEEITSAMTALVDGAADRSLTDDEVTEYEAMETELKGAQRDHEIRNRNAAYNTVPMTARPATAVVTREPLPYNVARTSGRSIFQPGTNGHDFSSDVFAIINQDGRAPEAEKRVSALLGAAFRPRNDVDRADTAALNPNRYAPELWQPQMDYATPLWDMIGSGPTDGAPFDVPKFGSSSGMVGPATEGVEPAAGAAAFTMQTITPTQVWGKVEITRQTARRGGRPELSGILWDQMLREYYEDREAAVATFLNTLTAAADIAITAGAGTNASDLISVGDLEAAIASLQFVRGGNRFRAFAAHIDLFKMLARVKDTAGRPLYPMINPTNANGTAEALFSYLNVAGTRVVPSYALGATGTASANSWLFDPQKVRGWASAPERLEWNFGATVQTANIPQLSHVTIGIYGDIALANLDINGVRQVTYDPVA</sequence>
<dbReference type="Proteomes" id="UP000053244">
    <property type="component" value="Unassembled WGS sequence"/>
</dbReference>
<dbReference type="AlphaFoldDB" id="A0A101J8V8"/>
<comment type="caution">
    <text evidence="1">The sequence shown here is derived from an EMBL/GenBank/DDBJ whole genome shotgun (WGS) entry which is preliminary data.</text>
</comment>
<dbReference type="OrthoDB" id="3268650at2"/>
<dbReference type="EMBL" id="LLZH01000342">
    <property type="protein sequence ID" value="KUL22351.1"/>
    <property type="molecule type" value="Genomic_DNA"/>
</dbReference>
<proteinExistence type="predicted"/>
<dbReference type="SUPFAM" id="SSF56563">
    <property type="entry name" value="Major capsid protein gp5"/>
    <property type="match status" value="1"/>
</dbReference>
<keyword evidence="2" id="KW-1185">Reference proteome</keyword>
<organism evidence="1 2">
    <name type="scientific">Actinoplanes awajinensis subsp. mycoplanecinus</name>
    <dbReference type="NCBI Taxonomy" id="135947"/>
    <lineage>
        <taxon>Bacteria</taxon>
        <taxon>Bacillati</taxon>
        <taxon>Actinomycetota</taxon>
        <taxon>Actinomycetes</taxon>
        <taxon>Micromonosporales</taxon>
        <taxon>Micromonosporaceae</taxon>
        <taxon>Actinoplanes</taxon>
    </lineage>
</organism>
<accession>A0A101J8V8</accession>
<reference evidence="1 2" key="1">
    <citation type="submission" date="2015-10" db="EMBL/GenBank/DDBJ databases">
        <authorList>
            <person name="Gilbert D.G."/>
        </authorList>
    </citation>
    <scope>NUCLEOTIDE SEQUENCE [LARGE SCALE GENOMIC DNA]</scope>
    <source>
        <strain evidence="1 2">NRRL B-16712</strain>
    </source>
</reference>
<name>A0A101J8V8_9ACTN</name>
<evidence type="ECO:0000313" key="1">
    <source>
        <dbReference type="EMBL" id="KUL22351.1"/>
    </source>
</evidence>
<evidence type="ECO:0008006" key="3">
    <source>
        <dbReference type="Google" id="ProtNLM"/>
    </source>
</evidence>
<protein>
    <recommendedName>
        <fullName evidence="3">Phage capsid protein</fullName>
    </recommendedName>
</protein>